<dbReference type="EMBL" id="JBHUKY010000026">
    <property type="protein sequence ID" value="MFD2411484.1"/>
    <property type="molecule type" value="Genomic_DNA"/>
</dbReference>
<dbReference type="InterPro" id="IPR036388">
    <property type="entry name" value="WH-like_DNA-bd_sf"/>
</dbReference>
<evidence type="ECO:0000259" key="4">
    <source>
        <dbReference type="PROSITE" id="PS50956"/>
    </source>
</evidence>
<dbReference type="InterPro" id="IPR011008">
    <property type="entry name" value="Dimeric_a/b-barrel"/>
</dbReference>
<dbReference type="Gene3D" id="3.30.70.920">
    <property type="match status" value="1"/>
</dbReference>
<keyword evidence="6" id="KW-1185">Reference proteome</keyword>
<reference evidence="6" key="1">
    <citation type="journal article" date="2019" name="Int. J. Syst. Evol. Microbiol.">
        <title>The Global Catalogue of Microorganisms (GCM) 10K type strain sequencing project: providing services to taxonomists for standard genome sequencing and annotation.</title>
        <authorList>
            <consortium name="The Broad Institute Genomics Platform"/>
            <consortium name="The Broad Institute Genome Sequencing Center for Infectious Disease"/>
            <person name="Wu L."/>
            <person name="Ma J."/>
        </authorList>
    </citation>
    <scope>NUCLEOTIDE SEQUENCE [LARGE SCALE GENOMIC DNA]</scope>
    <source>
        <strain evidence="6">CCM 8725</strain>
    </source>
</reference>
<proteinExistence type="predicted"/>
<dbReference type="SMART" id="SM00344">
    <property type="entry name" value="HTH_ASNC"/>
    <property type="match status" value="1"/>
</dbReference>
<keyword evidence="3" id="KW-0804">Transcription</keyword>
<dbReference type="Pfam" id="PF13412">
    <property type="entry name" value="HTH_24"/>
    <property type="match status" value="1"/>
</dbReference>
<dbReference type="SUPFAM" id="SSF46785">
    <property type="entry name" value="Winged helix' DNA-binding domain"/>
    <property type="match status" value="1"/>
</dbReference>
<dbReference type="PROSITE" id="PS50956">
    <property type="entry name" value="HTH_ASNC_2"/>
    <property type="match status" value="1"/>
</dbReference>
<dbReference type="PRINTS" id="PR00033">
    <property type="entry name" value="HTHASNC"/>
</dbReference>
<accession>A0ABW5F9T8</accession>
<name>A0ABW5F9T8_9BACL</name>
<dbReference type="CDD" id="cd00090">
    <property type="entry name" value="HTH_ARSR"/>
    <property type="match status" value="1"/>
</dbReference>
<dbReference type="InterPro" id="IPR000485">
    <property type="entry name" value="AsnC-type_HTH_dom"/>
</dbReference>
<organism evidence="5 6">
    <name type="scientific">Paenibacillus rhizoplanae</name>
    <dbReference type="NCBI Taxonomy" id="1917181"/>
    <lineage>
        <taxon>Bacteria</taxon>
        <taxon>Bacillati</taxon>
        <taxon>Bacillota</taxon>
        <taxon>Bacilli</taxon>
        <taxon>Bacillales</taxon>
        <taxon>Paenibacillaceae</taxon>
        <taxon>Paenibacillus</taxon>
    </lineage>
</organism>
<dbReference type="PANTHER" id="PTHR30154">
    <property type="entry name" value="LEUCINE-RESPONSIVE REGULATORY PROTEIN"/>
    <property type="match status" value="1"/>
</dbReference>
<feature type="domain" description="HTH asnC-type" evidence="4">
    <location>
        <begin position="1"/>
        <end position="62"/>
    </location>
</feature>
<sequence length="143" mass="16169">MDDIDLQILGLLKRNSRMTSSDISKMIHLSVPSIAERIRKLERNGVIAQFTVKLDRKAMGKNCVVYIFLQLSSSVDTQGFRESIIQSQEVLECHHISGEYDYLLKVALADLSGVETFITQTLKARYSIVRSNTIFSLSALKEE</sequence>
<dbReference type="PANTHER" id="PTHR30154:SF34">
    <property type="entry name" value="TRANSCRIPTIONAL REGULATOR AZLB"/>
    <property type="match status" value="1"/>
</dbReference>
<dbReference type="RefSeq" id="WP_209991716.1">
    <property type="nucleotide sequence ID" value="NZ_JBHSVQ010000001.1"/>
</dbReference>
<evidence type="ECO:0000313" key="6">
    <source>
        <dbReference type="Proteomes" id="UP001597448"/>
    </source>
</evidence>
<evidence type="ECO:0000256" key="3">
    <source>
        <dbReference type="ARBA" id="ARBA00023163"/>
    </source>
</evidence>
<evidence type="ECO:0000256" key="2">
    <source>
        <dbReference type="ARBA" id="ARBA00023125"/>
    </source>
</evidence>
<dbReference type="InterPro" id="IPR011991">
    <property type="entry name" value="ArsR-like_HTH"/>
</dbReference>
<dbReference type="Proteomes" id="UP001597448">
    <property type="component" value="Unassembled WGS sequence"/>
</dbReference>
<keyword evidence="2" id="KW-0238">DNA-binding</keyword>
<dbReference type="Pfam" id="PF01037">
    <property type="entry name" value="AsnC_trans_reg"/>
    <property type="match status" value="1"/>
</dbReference>
<gene>
    <name evidence="5" type="ORF">ACFSX3_16470</name>
</gene>
<keyword evidence="1" id="KW-0805">Transcription regulation</keyword>
<dbReference type="InterPro" id="IPR019887">
    <property type="entry name" value="Tscrpt_reg_AsnC/Lrp_C"/>
</dbReference>
<dbReference type="SUPFAM" id="SSF54909">
    <property type="entry name" value="Dimeric alpha+beta barrel"/>
    <property type="match status" value="1"/>
</dbReference>
<protein>
    <submittedName>
        <fullName evidence="5">Lrp/AsnC family transcriptional regulator</fullName>
    </submittedName>
</protein>
<evidence type="ECO:0000313" key="5">
    <source>
        <dbReference type="EMBL" id="MFD2411484.1"/>
    </source>
</evidence>
<dbReference type="InterPro" id="IPR036390">
    <property type="entry name" value="WH_DNA-bd_sf"/>
</dbReference>
<evidence type="ECO:0000256" key="1">
    <source>
        <dbReference type="ARBA" id="ARBA00023015"/>
    </source>
</evidence>
<dbReference type="Gene3D" id="1.10.10.10">
    <property type="entry name" value="Winged helix-like DNA-binding domain superfamily/Winged helix DNA-binding domain"/>
    <property type="match status" value="1"/>
</dbReference>
<dbReference type="InterPro" id="IPR019888">
    <property type="entry name" value="Tscrpt_reg_AsnC-like"/>
</dbReference>
<comment type="caution">
    <text evidence="5">The sequence shown here is derived from an EMBL/GenBank/DDBJ whole genome shotgun (WGS) entry which is preliminary data.</text>
</comment>